<sequence>MIPITKPFMPPQEEYAHYLKGIWQRQWITNMGPLSSNLELIIKDYLKVNHLLYVTNGTVALEMAMKGLELQGEVITTAFSFVATTSSIVWAGCQPVFVDIDAESLNIDPTKIEASITDKTCAILATHVYGNPCDVEAIDAIAKKHNLKVIYDGAHAFGVQVNGQSIFNYGDVSICSLHATKLYHSIEGGLIMTNDPEFLKKLALMRNFGFNGPEAFAALGINGKNSEFHAAMGLVNITHLPEIMEKRQTISDRYDRNLQGLRAKRPTWHAQSANNYAYYPLVFEDMQLMLNCMEYLKVNEIFTRRYFYPSLASSLPYMEYKKLEVTEDISSRVLCLPLYCDLTTEEVDLISRLMLRVQNNS</sequence>
<evidence type="ECO:0000313" key="6">
    <source>
        <dbReference type="EMBL" id="GGC65204.1"/>
    </source>
</evidence>
<dbReference type="EMBL" id="BMIL01000005">
    <property type="protein sequence ID" value="GGC65204.1"/>
    <property type="molecule type" value="Genomic_DNA"/>
</dbReference>
<organism evidence="6 7">
    <name type="scientific">Pedobacter quisquiliarum</name>
    <dbReference type="NCBI Taxonomy" id="1834438"/>
    <lineage>
        <taxon>Bacteria</taxon>
        <taxon>Pseudomonadati</taxon>
        <taxon>Bacteroidota</taxon>
        <taxon>Sphingobacteriia</taxon>
        <taxon>Sphingobacteriales</taxon>
        <taxon>Sphingobacteriaceae</taxon>
        <taxon>Pedobacter</taxon>
    </lineage>
</organism>
<dbReference type="Proteomes" id="UP000651668">
    <property type="component" value="Unassembled WGS sequence"/>
</dbReference>
<dbReference type="PIRSF" id="PIRSF000390">
    <property type="entry name" value="PLP_StrS"/>
    <property type="match status" value="1"/>
</dbReference>
<evidence type="ECO:0000256" key="1">
    <source>
        <dbReference type="ARBA" id="ARBA00022898"/>
    </source>
</evidence>
<dbReference type="PANTHER" id="PTHR30244">
    <property type="entry name" value="TRANSAMINASE"/>
    <property type="match status" value="1"/>
</dbReference>
<feature type="active site" description="Proton acceptor" evidence="3">
    <location>
        <position position="181"/>
    </location>
</feature>
<dbReference type="InterPro" id="IPR000653">
    <property type="entry name" value="DegT/StrS_aminotransferase"/>
</dbReference>
<keyword evidence="6" id="KW-0032">Aminotransferase</keyword>
<evidence type="ECO:0000256" key="2">
    <source>
        <dbReference type="ARBA" id="ARBA00037999"/>
    </source>
</evidence>
<keyword evidence="6" id="KW-0808">Transferase</keyword>
<dbReference type="SUPFAM" id="SSF53383">
    <property type="entry name" value="PLP-dependent transferases"/>
    <property type="match status" value="1"/>
</dbReference>
<proteinExistence type="inferred from homology"/>
<dbReference type="PANTHER" id="PTHR30244:SF9">
    <property type="entry name" value="PROTEIN RV3402C"/>
    <property type="match status" value="1"/>
</dbReference>
<dbReference type="CDD" id="cd00616">
    <property type="entry name" value="AHBA_syn"/>
    <property type="match status" value="1"/>
</dbReference>
<dbReference type="GO" id="GO:0030170">
    <property type="term" value="F:pyridoxal phosphate binding"/>
    <property type="evidence" value="ECO:0007669"/>
    <property type="project" value="TreeGrafter"/>
</dbReference>
<dbReference type="InterPro" id="IPR015424">
    <property type="entry name" value="PyrdxlP-dep_Trfase"/>
</dbReference>
<comment type="caution">
    <text evidence="6">The sequence shown here is derived from an EMBL/GenBank/DDBJ whole genome shotgun (WGS) entry which is preliminary data.</text>
</comment>
<dbReference type="GO" id="GO:0008483">
    <property type="term" value="F:transaminase activity"/>
    <property type="evidence" value="ECO:0007669"/>
    <property type="project" value="UniProtKB-KW"/>
</dbReference>
<protein>
    <submittedName>
        <fullName evidence="6">Aminotransferase DegT</fullName>
    </submittedName>
</protein>
<dbReference type="GO" id="GO:0000271">
    <property type="term" value="P:polysaccharide biosynthetic process"/>
    <property type="evidence" value="ECO:0007669"/>
    <property type="project" value="TreeGrafter"/>
</dbReference>
<dbReference type="AlphaFoldDB" id="A0A916XE78"/>
<evidence type="ECO:0000256" key="5">
    <source>
        <dbReference type="RuleBase" id="RU004508"/>
    </source>
</evidence>
<reference evidence="6" key="2">
    <citation type="submission" date="2020-09" db="EMBL/GenBank/DDBJ databases">
        <authorList>
            <person name="Sun Q."/>
            <person name="Zhou Y."/>
        </authorList>
    </citation>
    <scope>NUCLEOTIDE SEQUENCE</scope>
    <source>
        <strain evidence="6">CGMCC 1.15343</strain>
    </source>
</reference>
<gene>
    <name evidence="6" type="ORF">GCM10011387_18560</name>
</gene>
<reference evidence="6" key="1">
    <citation type="journal article" date="2014" name="Int. J. Syst. Evol. Microbiol.">
        <title>Complete genome sequence of Corynebacterium casei LMG S-19264T (=DSM 44701T), isolated from a smear-ripened cheese.</title>
        <authorList>
            <consortium name="US DOE Joint Genome Institute (JGI-PGF)"/>
            <person name="Walter F."/>
            <person name="Albersmeier A."/>
            <person name="Kalinowski J."/>
            <person name="Ruckert C."/>
        </authorList>
    </citation>
    <scope>NUCLEOTIDE SEQUENCE</scope>
    <source>
        <strain evidence="6">CGMCC 1.15343</strain>
    </source>
</reference>
<name>A0A916XE78_9SPHI</name>
<comment type="similarity">
    <text evidence="2 5">Belongs to the DegT/DnrJ/EryC1 family.</text>
</comment>
<evidence type="ECO:0000256" key="3">
    <source>
        <dbReference type="PIRSR" id="PIRSR000390-1"/>
    </source>
</evidence>
<keyword evidence="1 4" id="KW-0663">Pyridoxal phosphate</keyword>
<feature type="modified residue" description="N6-(pyridoxal phosphate)lysine" evidence="4">
    <location>
        <position position="181"/>
    </location>
</feature>
<accession>A0A916XE78</accession>
<dbReference type="InterPro" id="IPR015421">
    <property type="entry name" value="PyrdxlP-dep_Trfase_major"/>
</dbReference>
<dbReference type="Pfam" id="PF01041">
    <property type="entry name" value="DegT_DnrJ_EryC1"/>
    <property type="match status" value="1"/>
</dbReference>
<dbReference type="RefSeq" id="WP_188626602.1">
    <property type="nucleotide sequence ID" value="NZ_BMIL01000005.1"/>
</dbReference>
<evidence type="ECO:0000313" key="7">
    <source>
        <dbReference type="Proteomes" id="UP000651668"/>
    </source>
</evidence>
<dbReference type="Gene3D" id="3.40.640.10">
    <property type="entry name" value="Type I PLP-dependent aspartate aminotransferase-like (Major domain)"/>
    <property type="match status" value="1"/>
</dbReference>
<keyword evidence="7" id="KW-1185">Reference proteome</keyword>
<evidence type="ECO:0000256" key="4">
    <source>
        <dbReference type="PIRSR" id="PIRSR000390-2"/>
    </source>
</evidence>